<evidence type="ECO:0000259" key="5">
    <source>
        <dbReference type="PROSITE" id="PS50893"/>
    </source>
</evidence>
<feature type="domain" description="ABC transporter" evidence="5">
    <location>
        <begin position="86"/>
        <end position="317"/>
    </location>
</feature>
<reference evidence="6" key="1">
    <citation type="submission" date="2024-02" db="EMBL/GenBank/DDBJ databases">
        <authorList>
            <consortium name="ELIXIR-Norway"/>
            <consortium name="Elixir Norway"/>
        </authorList>
    </citation>
    <scope>NUCLEOTIDE SEQUENCE</scope>
</reference>
<dbReference type="InterPro" id="IPR003593">
    <property type="entry name" value="AAA+_ATPase"/>
</dbReference>
<keyword evidence="7" id="KW-1185">Reference proteome</keyword>
<dbReference type="Gene3D" id="3.40.50.300">
    <property type="entry name" value="P-loop containing nucleotide triphosphate hydrolases"/>
    <property type="match status" value="1"/>
</dbReference>
<dbReference type="EMBL" id="OZ019898">
    <property type="protein sequence ID" value="CAK9229404.1"/>
    <property type="molecule type" value="Genomic_DNA"/>
</dbReference>
<feature type="region of interest" description="Disordered" evidence="4">
    <location>
        <begin position="1"/>
        <end position="25"/>
    </location>
</feature>
<dbReference type="InterPro" id="IPR003439">
    <property type="entry name" value="ABC_transporter-like_ATP-bd"/>
</dbReference>
<evidence type="ECO:0000256" key="2">
    <source>
        <dbReference type="ARBA" id="ARBA00022741"/>
    </source>
</evidence>
<dbReference type="PROSITE" id="PS00211">
    <property type="entry name" value="ABC_TRANSPORTER_1"/>
    <property type="match status" value="1"/>
</dbReference>
<evidence type="ECO:0000313" key="7">
    <source>
        <dbReference type="Proteomes" id="UP001497512"/>
    </source>
</evidence>
<keyword evidence="1" id="KW-0813">Transport</keyword>
<accession>A0ABP0UTB3</accession>
<gene>
    <name evidence="6" type="ORF">CSSPTR1EN2_LOCUS19716</name>
</gene>
<dbReference type="SMART" id="SM00382">
    <property type="entry name" value="AAA"/>
    <property type="match status" value="1"/>
</dbReference>
<evidence type="ECO:0000313" key="6">
    <source>
        <dbReference type="EMBL" id="CAK9229404.1"/>
    </source>
</evidence>
<dbReference type="SUPFAM" id="SSF52540">
    <property type="entry name" value="P-loop containing nucleoside triphosphate hydrolases"/>
    <property type="match status" value="1"/>
</dbReference>
<keyword evidence="2" id="KW-0547">Nucleotide-binding</keyword>
<feature type="compositionally biased region" description="Gly residues" evidence="4">
    <location>
        <begin position="1"/>
        <end position="11"/>
    </location>
</feature>
<dbReference type="PANTHER" id="PTHR43423">
    <property type="entry name" value="ABC TRANSPORTER I FAMILY MEMBER 17"/>
    <property type="match status" value="1"/>
</dbReference>
<dbReference type="CDD" id="cd03260">
    <property type="entry name" value="ABC_PstB_phosphate_transporter"/>
    <property type="match status" value="1"/>
</dbReference>
<dbReference type="PROSITE" id="PS50893">
    <property type="entry name" value="ABC_TRANSPORTER_2"/>
    <property type="match status" value="1"/>
</dbReference>
<feature type="compositionally biased region" description="Basic and acidic residues" evidence="4">
    <location>
        <begin position="14"/>
        <end position="25"/>
    </location>
</feature>
<evidence type="ECO:0000256" key="1">
    <source>
        <dbReference type="ARBA" id="ARBA00022448"/>
    </source>
</evidence>
<keyword evidence="3" id="KW-0067">ATP-binding</keyword>
<evidence type="ECO:0000256" key="3">
    <source>
        <dbReference type="ARBA" id="ARBA00022840"/>
    </source>
</evidence>
<name>A0ABP0UTB3_9BRYO</name>
<dbReference type="PANTHER" id="PTHR43423:SF1">
    <property type="entry name" value="ABC TRANSPORTER I FAMILY MEMBER 17"/>
    <property type="match status" value="1"/>
</dbReference>
<sequence length="322" mass="35126">MKGHGDQGGGLAWRRTDARTSEEEAENKKIVAGCNRGPRVLLCGLSFRKSRERKEGEDGEVREHLLSIPVEVYLRRSLQRRSGAKVSIVNLERFSDTGVPLLSGVSLNVQSGQVVGIIGPSGSGKSTLLRCLNRLWEPPADSVFLDGEDVTKMNVLTTRRRIGMLFQTPILFEGTVGDNVRYGPTLQGKTLSEAAVTGLLRLADLDASFANKSIIGLSVGQAQRVALARTLANEPEVLLLDEPTSALDPISTHHIEDTVLQLKKTRGLTVIMVSHSIEQVKRLVDVVCVVVAGKLVEVLKIEDLDNASNPQAQEFLHEAQRK</sequence>
<dbReference type="InterPro" id="IPR027417">
    <property type="entry name" value="P-loop_NTPase"/>
</dbReference>
<dbReference type="Proteomes" id="UP001497512">
    <property type="component" value="Chromosome 6"/>
</dbReference>
<organism evidence="6 7">
    <name type="scientific">Sphagnum troendelagicum</name>
    <dbReference type="NCBI Taxonomy" id="128251"/>
    <lineage>
        <taxon>Eukaryota</taxon>
        <taxon>Viridiplantae</taxon>
        <taxon>Streptophyta</taxon>
        <taxon>Embryophyta</taxon>
        <taxon>Bryophyta</taxon>
        <taxon>Sphagnophytina</taxon>
        <taxon>Sphagnopsida</taxon>
        <taxon>Sphagnales</taxon>
        <taxon>Sphagnaceae</taxon>
        <taxon>Sphagnum</taxon>
    </lineage>
</organism>
<dbReference type="InterPro" id="IPR005670">
    <property type="entry name" value="PstB-like"/>
</dbReference>
<dbReference type="Pfam" id="PF00005">
    <property type="entry name" value="ABC_tran"/>
    <property type="match status" value="1"/>
</dbReference>
<evidence type="ECO:0000256" key="4">
    <source>
        <dbReference type="SAM" id="MobiDB-lite"/>
    </source>
</evidence>
<protein>
    <recommendedName>
        <fullName evidence="5">ABC transporter domain-containing protein</fullName>
    </recommendedName>
</protein>
<proteinExistence type="predicted"/>
<dbReference type="InterPro" id="IPR017871">
    <property type="entry name" value="ABC_transporter-like_CS"/>
</dbReference>